<feature type="region of interest" description="Disordered" evidence="1">
    <location>
        <begin position="186"/>
        <end position="213"/>
    </location>
</feature>
<evidence type="ECO:0000313" key="4">
    <source>
        <dbReference type="EMBL" id="KUI69607.1"/>
    </source>
</evidence>
<feature type="compositionally biased region" description="Low complexity" evidence="1">
    <location>
        <begin position="193"/>
        <end position="213"/>
    </location>
</feature>
<feature type="domain" description="Ecp2 effector protein-like" evidence="3">
    <location>
        <begin position="56"/>
        <end position="152"/>
    </location>
</feature>
<keyword evidence="5" id="KW-1185">Reference proteome</keyword>
<feature type="signal peptide" evidence="2">
    <location>
        <begin position="1"/>
        <end position="19"/>
    </location>
</feature>
<evidence type="ECO:0000313" key="5">
    <source>
        <dbReference type="Proteomes" id="UP000078559"/>
    </source>
</evidence>
<gene>
    <name evidence="4" type="ORF">VM1G_05547</name>
</gene>
<keyword evidence="2" id="KW-0732">Signal</keyword>
<feature type="chain" id="PRO_5008266948" description="Ecp2 effector protein-like domain-containing protein" evidence="2">
    <location>
        <begin position="20"/>
        <end position="213"/>
    </location>
</feature>
<dbReference type="Proteomes" id="UP000078559">
    <property type="component" value="Chromosome 5"/>
</dbReference>
<dbReference type="InterPro" id="IPR029226">
    <property type="entry name" value="Ecp2-like"/>
</dbReference>
<evidence type="ECO:0000256" key="2">
    <source>
        <dbReference type="SAM" id="SignalP"/>
    </source>
</evidence>
<dbReference type="OrthoDB" id="5237078at2759"/>
<reference evidence="4" key="1">
    <citation type="submission" date="2014-12" db="EMBL/GenBank/DDBJ databases">
        <title>Genome Sequence of Valsa Canker Pathogens Uncovers a Specific Adaption of Colonization on Woody Bark.</title>
        <authorList>
            <person name="Yin Z."/>
            <person name="Liu H."/>
            <person name="Gao X."/>
            <person name="Li Z."/>
            <person name="Song N."/>
            <person name="Ke X."/>
            <person name="Dai Q."/>
            <person name="Wu Y."/>
            <person name="Sun Y."/>
            <person name="Xu J.-R."/>
            <person name="Kang Z.K."/>
            <person name="Wang L."/>
            <person name="Huang L."/>
        </authorList>
    </citation>
    <scope>NUCLEOTIDE SEQUENCE [LARGE SCALE GENOMIC DNA]</scope>
    <source>
        <strain evidence="4">03-8</strain>
    </source>
</reference>
<dbReference type="EMBL" id="CM003102">
    <property type="protein sequence ID" value="KUI69607.1"/>
    <property type="molecule type" value="Genomic_DNA"/>
</dbReference>
<protein>
    <recommendedName>
        <fullName evidence="3">Ecp2 effector protein-like domain-containing protein</fullName>
    </recommendedName>
</protein>
<evidence type="ECO:0000256" key="1">
    <source>
        <dbReference type="SAM" id="MobiDB-lite"/>
    </source>
</evidence>
<evidence type="ECO:0000259" key="3">
    <source>
        <dbReference type="Pfam" id="PF14856"/>
    </source>
</evidence>
<organism evidence="4 5">
    <name type="scientific">Cytospora mali</name>
    <name type="common">Apple Valsa canker fungus</name>
    <name type="synonym">Valsa mali</name>
    <dbReference type="NCBI Taxonomy" id="578113"/>
    <lineage>
        <taxon>Eukaryota</taxon>
        <taxon>Fungi</taxon>
        <taxon>Dikarya</taxon>
        <taxon>Ascomycota</taxon>
        <taxon>Pezizomycotina</taxon>
        <taxon>Sordariomycetes</taxon>
        <taxon>Sordariomycetidae</taxon>
        <taxon>Diaporthales</taxon>
        <taxon>Cytosporaceae</taxon>
        <taxon>Cytospora</taxon>
    </lineage>
</organism>
<accession>A0A194W009</accession>
<dbReference type="AlphaFoldDB" id="A0A194W009"/>
<dbReference type="Pfam" id="PF14856">
    <property type="entry name" value="Hce2"/>
    <property type="match status" value="1"/>
</dbReference>
<proteinExistence type="predicted"/>
<name>A0A194W009_CYTMA</name>
<sequence length="213" mass="22368">MNLFAIVVMIANLACLVIAAIVPHSKKASHNLAKRTEVTFAWDGYPVQNCSIPSLGRSPPEHSILAKDCEWVLNMILSNNGGYFELWDFDNPEYKPIVGYKTCVLAVSHAVTNNSSDYAIVGNEDVATIMRTALANFQHDKHVATVTGNMTCGPNNATLGVLIYNGLKGDSGGPVNASSTTMMGDAWGGATGTGAPPALPSATVPPSSSTTSV</sequence>